<dbReference type="Proteomes" id="UP001168877">
    <property type="component" value="Unassembled WGS sequence"/>
</dbReference>
<organism evidence="3 4">
    <name type="scientific">Acer saccharum</name>
    <name type="common">Sugar maple</name>
    <dbReference type="NCBI Taxonomy" id="4024"/>
    <lineage>
        <taxon>Eukaryota</taxon>
        <taxon>Viridiplantae</taxon>
        <taxon>Streptophyta</taxon>
        <taxon>Embryophyta</taxon>
        <taxon>Tracheophyta</taxon>
        <taxon>Spermatophyta</taxon>
        <taxon>Magnoliopsida</taxon>
        <taxon>eudicotyledons</taxon>
        <taxon>Gunneridae</taxon>
        <taxon>Pentapetalae</taxon>
        <taxon>rosids</taxon>
        <taxon>malvids</taxon>
        <taxon>Sapindales</taxon>
        <taxon>Sapindaceae</taxon>
        <taxon>Hippocastanoideae</taxon>
        <taxon>Acereae</taxon>
        <taxon>Acer</taxon>
    </lineage>
</organism>
<keyword evidence="4" id="KW-1185">Reference proteome</keyword>
<dbReference type="PANTHER" id="PTHR31170">
    <property type="entry name" value="BNAC04G53230D PROTEIN"/>
    <property type="match status" value="1"/>
</dbReference>
<keyword evidence="2" id="KW-0472">Membrane</keyword>
<feature type="transmembrane region" description="Helical" evidence="2">
    <location>
        <begin position="402"/>
        <end position="425"/>
    </location>
</feature>
<gene>
    <name evidence="3" type="ORF">LWI29_014077</name>
</gene>
<dbReference type="PANTHER" id="PTHR31170:SF21">
    <property type="match status" value="1"/>
</dbReference>
<reference evidence="3" key="2">
    <citation type="submission" date="2023-06" db="EMBL/GenBank/DDBJ databases">
        <authorList>
            <person name="Swenson N.G."/>
            <person name="Wegrzyn J.L."/>
            <person name="Mcevoy S.L."/>
        </authorList>
    </citation>
    <scope>NUCLEOTIDE SEQUENCE</scope>
    <source>
        <strain evidence="3">NS2018</strain>
        <tissue evidence="3">Leaf</tissue>
    </source>
</reference>
<protein>
    <submittedName>
        <fullName evidence="3">Uncharacterized protein</fullName>
    </submittedName>
</protein>
<dbReference type="AlphaFoldDB" id="A0AA39SVI2"/>
<sequence>MAFTAASSSSKREMKSRFGKKPTLLGEKAGKESCCIFRVPPSLVEINQKAYHPQIVSVGPYHHGSDHLTMIEEHKRRFVRSLFGRTDDTWGNLDLCYQAVALLEAEIRECYSETSRFGSSQLVEMMVVDGCFIIELVCELLDSAKRDPDDPIFKMDWILPILMRDLLKLENQIPYFVLQKLFDISVPNPVDTLQILILKFFSYSFEKSGPVGANVSEFEGKHLLHLVRDSFRPPTSRSQSPPSKFNKQPIQPAMKLKQAGIKFETRNRPNICFLDVKFCNGVLKIPPLRMDDFITYFILNCVAFEQCYGRYEKFFTDYAAFMGCLINNPTDVGFLSDHKIIENYYGTDKEVTRFFEKVCKDVAFDMGKCYLYKLIEDINQYYWNDCHLKWATFKHTYFNTPWSFISPLAALILLVLTLFQVLLAYHPPKS</sequence>
<evidence type="ECO:0000256" key="1">
    <source>
        <dbReference type="SAM" id="MobiDB-lite"/>
    </source>
</evidence>
<evidence type="ECO:0000256" key="2">
    <source>
        <dbReference type="SAM" id="Phobius"/>
    </source>
</evidence>
<dbReference type="EMBL" id="JAUESC010000004">
    <property type="protein sequence ID" value="KAK0596250.1"/>
    <property type="molecule type" value="Genomic_DNA"/>
</dbReference>
<reference evidence="3" key="1">
    <citation type="journal article" date="2022" name="Plant J.">
        <title>Strategies of tolerance reflected in two North American maple genomes.</title>
        <authorList>
            <person name="McEvoy S.L."/>
            <person name="Sezen U.U."/>
            <person name="Trouern-Trend A."/>
            <person name="McMahon S.M."/>
            <person name="Schaberg P.G."/>
            <person name="Yang J."/>
            <person name="Wegrzyn J.L."/>
            <person name="Swenson N.G."/>
        </authorList>
    </citation>
    <scope>NUCLEOTIDE SEQUENCE</scope>
    <source>
        <strain evidence="3">NS2018</strain>
    </source>
</reference>
<keyword evidence="2" id="KW-0812">Transmembrane</keyword>
<feature type="region of interest" description="Disordered" evidence="1">
    <location>
        <begin position="1"/>
        <end position="22"/>
    </location>
</feature>
<evidence type="ECO:0000313" key="4">
    <source>
        <dbReference type="Proteomes" id="UP001168877"/>
    </source>
</evidence>
<name>A0AA39SVI2_ACESA</name>
<dbReference type="InterPro" id="IPR004158">
    <property type="entry name" value="DUF247_pln"/>
</dbReference>
<evidence type="ECO:0000313" key="3">
    <source>
        <dbReference type="EMBL" id="KAK0596250.1"/>
    </source>
</evidence>
<accession>A0AA39SVI2</accession>
<proteinExistence type="predicted"/>
<dbReference type="Pfam" id="PF03140">
    <property type="entry name" value="DUF247"/>
    <property type="match status" value="1"/>
</dbReference>
<comment type="caution">
    <text evidence="3">The sequence shown here is derived from an EMBL/GenBank/DDBJ whole genome shotgun (WGS) entry which is preliminary data.</text>
</comment>
<keyword evidence="2" id="KW-1133">Transmembrane helix</keyword>